<dbReference type="GO" id="GO:0140359">
    <property type="term" value="F:ABC-type transporter activity"/>
    <property type="evidence" value="ECO:0007669"/>
    <property type="project" value="InterPro"/>
</dbReference>
<proteinExistence type="predicted"/>
<evidence type="ECO:0000256" key="8">
    <source>
        <dbReference type="SAM" id="MobiDB-lite"/>
    </source>
</evidence>
<evidence type="ECO:0000256" key="1">
    <source>
        <dbReference type="ARBA" id="ARBA00004651"/>
    </source>
</evidence>
<dbReference type="CDD" id="cd03253">
    <property type="entry name" value="ABCC_ATM1_transporter"/>
    <property type="match status" value="1"/>
</dbReference>
<comment type="subcellular location">
    <subcellularLocation>
        <location evidence="1">Cell membrane</location>
        <topology evidence="1">Multi-pass membrane protein</topology>
    </subcellularLocation>
</comment>
<dbReference type="SUPFAM" id="SSF52540">
    <property type="entry name" value="P-loop containing nucleoside triphosphate hydrolases"/>
    <property type="match status" value="1"/>
</dbReference>
<dbReference type="InterPro" id="IPR003593">
    <property type="entry name" value="AAA+_ATPase"/>
</dbReference>
<keyword evidence="13" id="KW-1185">Reference proteome</keyword>
<dbReference type="Proteomes" id="UP000477782">
    <property type="component" value="Unassembled WGS sequence"/>
</dbReference>
<keyword evidence="5 12" id="KW-0067">ATP-binding</keyword>
<dbReference type="Gene3D" id="3.40.50.300">
    <property type="entry name" value="P-loop containing nucleotide triphosphate hydrolases"/>
    <property type="match status" value="1"/>
</dbReference>
<keyword evidence="4" id="KW-0547">Nucleotide-binding</keyword>
<evidence type="ECO:0000256" key="4">
    <source>
        <dbReference type="ARBA" id="ARBA00022741"/>
    </source>
</evidence>
<dbReference type="GO" id="GO:0005524">
    <property type="term" value="F:ATP binding"/>
    <property type="evidence" value="ECO:0007669"/>
    <property type="project" value="UniProtKB-KW"/>
</dbReference>
<protein>
    <submittedName>
        <fullName evidence="12">ABC transporter ATP-binding protein/permease</fullName>
    </submittedName>
</protein>
<evidence type="ECO:0000256" key="3">
    <source>
        <dbReference type="ARBA" id="ARBA00022692"/>
    </source>
</evidence>
<dbReference type="FunFam" id="3.40.50.300:FF:000186">
    <property type="entry name" value="ATP-binding cassette sub-family B member 7, mitochondrial"/>
    <property type="match status" value="1"/>
</dbReference>
<feature type="domain" description="ABC transmembrane type-1" evidence="11">
    <location>
        <begin position="42"/>
        <end position="332"/>
    </location>
</feature>
<feature type="transmembrane region" description="Helical" evidence="9">
    <location>
        <begin position="41"/>
        <end position="62"/>
    </location>
</feature>
<dbReference type="RefSeq" id="WP_164623195.1">
    <property type="nucleotide sequence ID" value="NZ_JAAIVJ010000001.1"/>
</dbReference>
<evidence type="ECO:0000313" key="12">
    <source>
        <dbReference type="EMBL" id="NEY89188.1"/>
    </source>
</evidence>
<dbReference type="GO" id="GO:0016887">
    <property type="term" value="F:ATP hydrolysis activity"/>
    <property type="evidence" value="ECO:0007669"/>
    <property type="project" value="InterPro"/>
</dbReference>
<keyword evidence="3 9" id="KW-0812">Transmembrane</keyword>
<dbReference type="PROSITE" id="PS00211">
    <property type="entry name" value="ABC_TRANSPORTER_1"/>
    <property type="match status" value="1"/>
</dbReference>
<dbReference type="InterPro" id="IPR027417">
    <property type="entry name" value="P-loop_NTPase"/>
</dbReference>
<evidence type="ECO:0000256" key="7">
    <source>
        <dbReference type="ARBA" id="ARBA00023136"/>
    </source>
</evidence>
<evidence type="ECO:0000256" key="9">
    <source>
        <dbReference type="SAM" id="Phobius"/>
    </source>
</evidence>
<keyword evidence="7 9" id="KW-0472">Membrane</keyword>
<dbReference type="InterPro" id="IPR017871">
    <property type="entry name" value="ABC_transporter-like_CS"/>
</dbReference>
<dbReference type="AlphaFoldDB" id="A0A6M0QNZ7"/>
<evidence type="ECO:0000313" key="13">
    <source>
        <dbReference type="Proteomes" id="UP000477782"/>
    </source>
</evidence>
<dbReference type="InterPro" id="IPR003439">
    <property type="entry name" value="ABC_transporter-like_ATP-bd"/>
</dbReference>
<sequence length="640" mass="69870">MRRNTATSADMHAPTASGWATIARVLPYLWPEGQLWVKQRVVAALLLLLAAKLVSVTTPYFYKLAVDMLSAEAAQDPVWIMTLGAVGLVVAYGLARIGAVAFGEARDAIFARVGQRAIRQLALETFRHIHALSLRFHITRKTGGLSRIIERGVKGVDFLLRFMLFSVGPLVLELTMVSILFALLFGWQYMVVVVVTIAIYVTFTFKVTEMRVRIRREMNDQDTDANQKAIDSLLNFETVKYFNAEGREAARYDVAMQRYEVAAVRTGQSLSFLNAGQSFIITSGLVIVMVMAARGVQAGVLTVGDFVMVNAYMIQITMPLNFLGTVYREIRQALVDMGQMFGLLGQPAEVVDRPGAKPLAVKGGEIVFDDVRFAYDAARPILKGISLRVGPGQKVALVGPSGSGKSTIGRLLFRFYDVTGGAVRIDGQDLREVQQTSLHAAIGVVPQDTVLFNDTVYYNIAYGRDGATEAEVQAAARAARIHDFILSLPEGYQTTVGERGLKLSGGEKQRVGIARTLLKNPPILILDEATSALDTQTERSIQESLAEMGQGRSVITIAHRLSTIADADCIVVLEEGRVTEQGTHDELLALDGKYAAMWARQSADEEDISASPPPAFAGALPDPEVTDLPKAGNWRYAHKS</sequence>
<dbReference type="Pfam" id="PF00664">
    <property type="entry name" value="ABC_membrane"/>
    <property type="match status" value="1"/>
</dbReference>
<feature type="transmembrane region" description="Helical" evidence="9">
    <location>
        <begin position="279"/>
        <end position="300"/>
    </location>
</feature>
<dbReference type="PROSITE" id="PS50893">
    <property type="entry name" value="ABC_TRANSPORTER_2"/>
    <property type="match status" value="1"/>
</dbReference>
<evidence type="ECO:0000256" key="5">
    <source>
        <dbReference type="ARBA" id="ARBA00022840"/>
    </source>
</evidence>
<feature type="transmembrane region" description="Helical" evidence="9">
    <location>
        <begin position="78"/>
        <end position="102"/>
    </location>
</feature>
<dbReference type="InterPro" id="IPR036640">
    <property type="entry name" value="ABC1_TM_sf"/>
</dbReference>
<dbReference type="PANTHER" id="PTHR24221">
    <property type="entry name" value="ATP-BINDING CASSETTE SUB-FAMILY B"/>
    <property type="match status" value="1"/>
</dbReference>
<organism evidence="12 13">
    <name type="scientific">Tabrizicola oligotrophica</name>
    <dbReference type="NCBI Taxonomy" id="2710650"/>
    <lineage>
        <taxon>Bacteria</taxon>
        <taxon>Pseudomonadati</taxon>
        <taxon>Pseudomonadota</taxon>
        <taxon>Alphaproteobacteria</taxon>
        <taxon>Rhodobacterales</taxon>
        <taxon>Paracoccaceae</taxon>
        <taxon>Tabrizicola</taxon>
    </lineage>
</organism>
<dbReference type="EMBL" id="JAAIVJ010000001">
    <property type="protein sequence ID" value="NEY89188.1"/>
    <property type="molecule type" value="Genomic_DNA"/>
</dbReference>
<accession>A0A6M0QNZ7</accession>
<feature type="transmembrane region" description="Helical" evidence="9">
    <location>
        <begin position="189"/>
        <end position="208"/>
    </location>
</feature>
<name>A0A6M0QNZ7_9RHOB</name>
<dbReference type="Gene3D" id="1.20.1560.10">
    <property type="entry name" value="ABC transporter type 1, transmembrane domain"/>
    <property type="match status" value="1"/>
</dbReference>
<evidence type="ECO:0000259" key="10">
    <source>
        <dbReference type="PROSITE" id="PS50893"/>
    </source>
</evidence>
<feature type="transmembrane region" description="Helical" evidence="9">
    <location>
        <begin position="306"/>
        <end position="327"/>
    </location>
</feature>
<dbReference type="InterPro" id="IPR039421">
    <property type="entry name" value="Type_1_exporter"/>
</dbReference>
<dbReference type="CDD" id="cd18582">
    <property type="entry name" value="ABC_6TM_ATM1_ABCB7"/>
    <property type="match status" value="1"/>
</dbReference>
<keyword evidence="2" id="KW-0813">Transport</keyword>
<evidence type="ECO:0000256" key="6">
    <source>
        <dbReference type="ARBA" id="ARBA00022989"/>
    </source>
</evidence>
<evidence type="ECO:0000259" key="11">
    <source>
        <dbReference type="PROSITE" id="PS50929"/>
    </source>
</evidence>
<dbReference type="PANTHER" id="PTHR24221:SF402">
    <property type="entry name" value="IRON-SULFUR CLUSTERS TRANSPORTER ABCB7, MITOCHONDRIAL"/>
    <property type="match status" value="1"/>
</dbReference>
<dbReference type="SMART" id="SM00382">
    <property type="entry name" value="AAA"/>
    <property type="match status" value="1"/>
</dbReference>
<dbReference type="PROSITE" id="PS50929">
    <property type="entry name" value="ABC_TM1F"/>
    <property type="match status" value="1"/>
</dbReference>
<dbReference type="Pfam" id="PF00005">
    <property type="entry name" value="ABC_tran"/>
    <property type="match status" value="1"/>
</dbReference>
<evidence type="ECO:0000256" key="2">
    <source>
        <dbReference type="ARBA" id="ARBA00022448"/>
    </source>
</evidence>
<reference evidence="12 13" key="1">
    <citation type="submission" date="2020-02" db="EMBL/GenBank/DDBJ databases">
        <authorList>
            <person name="Chen W.-M."/>
        </authorList>
    </citation>
    <scope>NUCLEOTIDE SEQUENCE [LARGE SCALE GENOMIC DNA]</scope>
    <source>
        <strain evidence="12 13">KMS-5</strain>
    </source>
</reference>
<keyword evidence="6 9" id="KW-1133">Transmembrane helix</keyword>
<dbReference type="GO" id="GO:0005886">
    <property type="term" value="C:plasma membrane"/>
    <property type="evidence" value="ECO:0007669"/>
    <property type="project" value="UniProtKB-SubCell"/>
</dbReference>
<dbReference type="InterPro" id="IPR011527">
    <property type="entry name" value="ABC1_TM_dom"/>
</dbReference>
<feature type="transmembrane region" description="Helical" evidence="9">
    <location>
        <begin position="158"/>
        <end position="183"/>
    </location>
</feature>
<feature type="domain" description="ABC transporter" evidence="10">
    <location>
        <begin position="366"/>
        <end position="600"/>
    </location>
</feature>
<dbReference type="GO" id="GO:0006879">
    <property type="term" value="P:intracellular iron ion homeostasis"/>
    <property type="evidence" value="ECO:0007669"/>
    <property type="project" value="TreeGrafter"/>
</dbReference>
<dbReference type="SUPFAM" id="SSF90123">
    <property type="entry name" value="ABC transporter transmembrane region"/>
    <property type="match status" value="1"/>
</dbReference>
<comment type="caution">
    <text evidence="12">The sequence shown here is derived from an EMBL/GenBank/DDBJ whole genome shotgun (WGS) entry which is preliminary data.</text>
</comment>
<feature type="region of interest" description="Disordered" evidence="8">
    <location>
        <begin position="603"/>
        <end position="640"/>
    </location>
</feature>
<gene>
    <name evidence="12" type="ORF">G4Z14_02680</name>
</gene>